<protein>
    <submittedName>
        <fullName evidence="1">Uncharacterized protein</fullName>
    </submittedName>
</protein>
<evidence type="ECO:0000313" key="2">
    <source>
        <dbReference type="Proteomes" id="UP000032142"/>
    </source>
</evidence>
<accession>A0A0B0P563</accession>
<keyword evidence="2" id="KW-1185">Reference proteome</keyword>
<gene>
    <name evidence="1" type="ORF">F383_03562</name>
</gene>
<organism evidence="1 2">
    <name type="scientific">Gossypium arboreum</name>
    <name type="common">Tree cotton</name>
    <name type="synonym">Gossypium nanking</name>
    <dbReference type="NCBI Taxonomy" id="29729"/>
    <lineage>
        <taxon>Eukaryota</taxon>
        <taxon>Viridiplantae</taxon>
        <taxon>Streptophyta</taxon>
        <taxon>Embryophyta</taxon>
        <taxon>Tracheophyta</taxon>
        <taxon>Spermatophyta</taxon>
        <taxon>Magnoliopsida</taxon>
        <taxon>eudicotyledons</taxon>
        <taxon>Gunneridae</taxon>
        <taxon>Pentapetalae</taxon>
        <taxon>rosids</taxon>
        <taxon>malvids</taxon>
        <taxon>Malvales</taxon>
        <taxon>Malvaceae</taxon>
        <taxon>Malvoideae</taxon>
        <taxon>Gossypium</taxon>
    </lineage>
</organism>
<name>A0A0B0P563_GOSAR</name>
<proteinExistence type="predicted"/>
<dbReference type="Proteomes" id="UP000032142">
    <property type="component" value="Unassembled WGS sequence"/>
</dbReference>
<sequence>MGVWHGLDTRACLLTVCGTRAGTRVCGWPCDPSQ</sequence>
<evidence type="ECO:0000313" key="1">
    <source>
        <dbReference type="EMBL" id="KHG20047.1"/>
    </source>
</evidence>
<dbReference type="EMBL" id="KN414709">
    <property type="protein sequence ID" value="KHG20047.1"/>
    <property type="molecule type" value="Genomic_DNA"/>
</dbReference>
<dbReference type="AlphaFoldDB" id="A0A0B0P563"/>
<reference evidence="2" key="1">
    <citation type="submission" date="2014-09" db="EMBL/GenBank/DDBJ databases">
        <authorList>
            <person name="Mudge J."/>
            <person name="Ramaraj T."/>
            <person name="Lindquist I.E."/>
            <person name="Bharti A.K."/>
            <person name="Sundararajan A."/>
            <person name="Cameron C.T."/>
            <person name="Woodward J.E."/>
            <person name="May G.D."/>
            <person name="Brubaker C."/>
            <person name="Broadhvest J."/>
            <person name="Wilkins T.A."/>
        </authorList>
    </citation>
    <scope>NUCLEOTIDE SEQUENCE</scope>
    <source>
        <strain evidence="2">cv. AKA8401</strain>
    </source>
</reference>